<name>A0A4V1ZAZ8_9BACT</name>
<feature type="signal peptide" evidence="1">
    <location>
        <begin position="1"/>
        <end position="26"/>
    </location>
</feature>
<accession>A0A4V1ZAZ8</accession>
<protein>
    <recommendedName>
        <fullName evidence="4">DUF3575 domain-containing protein</fullName>
    </recommendedName>
</protein>
<evidence type="ECO:0008006" key="4">
    <source>
        <dbReference type="Google" id="ProtNLM"/>
    </source>
</evidence>
<dbReference type="AlphaFoldDB" id="A0A4V1ZAZ8"/>
<gene>
    <name evidence="2" type="ORF">EWM57_06015</name>
</gene>
<sequence>MNPRFLTRRLTSFATLLLLGSCTVYAPMQPTISTIHVKGQVEISGGVQASGRVESSVVYSPLPNVLVMGAGTFRPNLGDSTFYQTRQWEAGLGGYLPLGSGWQLTGLAGYGTAHTHRAYVEEPLIWGERMLETYQMRYRKVFGQASLTHEDSRGAVGAVYRLSHLGFDQIDYSAEHFPAYGLPLRSLVRHEALVFGRRNLGAGGRWQLQGTLGLSMAGQGRHSTSEDARYNQVNQVLLPVPTVGLGVVFRPTLRREK</sequence>
<dbReference type="Proteomes" id="UP000294155">
    <property type="component" value="Unassembled WGS sequence"/>
</dbReference>
<dbReference type="EMBL" id="SEWE01000009">
    <property type="protein sequence ID" value="RYU81550.1"/>
    <property type="molecule type" value="Genomic_DNA"/>
</dbReference>
<keyword evidence="3" id="KW-1185">Reference proteome</keyword>
<dbReference type="PROSITE" id="PS51257">
    <property type="entry name" value="PROKAR_LIPOPROTEIN"/>
    <property type="match status" value="1"/>
</dbReference>
<feature type="chain" id="PRO_5020210240" description="DUF3575 domain-containing protein" evidence="1">
    <location>
        <begin position="27"/>
        <end position="257"/>
    </location>
</feature>
<dbReference type="RefSeq" id="WP_129920236.1">
    <property type="nucleotide sequence ID" value="NZ_SEWE01000009.1"/>
</dbReference>
<dbReference type="OrthoDB" id="875142at2"/>
<evidence type="ECO:0000256" key="1">
    <source>
        <dbReference type="SAM" id="SignalP"/>
    </source>
</evidence>
<comment type="caution">
    <text evidence="2">The sequence shown here is derived from an EMBL/GenBank/DDBJ whole genome shotgun (WGS) entry which is preliminary data.</text>
</comment>
<evidence type="ECO:0000313" key="2">
    <source>
        <dbReference type="EMBL" id="RYU81550.1"/>
    </source>
</evidence>
<evidence type="ECO:0000313" key="3">
    <source>
        <dbReference type="Proteomes" id="UP000294155"/>
    </source>
</evidence>
<keyword evidence="1" id="KW-0732">Signal</keyword>
<reference evidence="2 3" key="1">
    <citation type="submission" date="2019-02" db="EMBL/GenBank/DDBJ databases">
        <title>Bacterial novel species isolated from soil.</title>
        <authorList>
            <person name="Jung H.-Y."/>
        </authorList>
    </citation>
    <scope>NUCLEOTIDE SEQUENCE [LARGE SCALE GENOMIC DNA]</scope>
    <source>
        <strain evidence="2 3">1-3-3-3</strain>
    </source>
</reference>
<organism evidence="2 3">
    <name type="scientific">Hymenobacter persicinus</name>
    <dbReference type="NCBI Taxonomy" id="2025506"/>
    <lineage>
        <taxon>Bacteria</taxon>
        <taxon>Pseudomonadati</taxon>
        <taxon>Bacteroidota</taxon>
        <taxon>Cytophagia</taxon>
        <taxon>Cytophagales</taxon>
        <taxon>Hymenobacteraceae</taxon>
        <taxon>Hymenobacter</taxon>
    </lineage>
</organism>
<proteinExistence type="predicted"/>